<evidence type="ECO:0000313" key="13">
    <source>
        <dbReference type="Proteomes" id="UP000663505"/>
    </source>
</evidence>
<keyword evidence="4" id="KW-0732">Signal</keyword>
<dbReference type="InterPro" id="IPR042047">
    <property type="entry name" value="SleB_dom1"/>
</dbReference>
<evidence type="ECO:0000256" key="8">
    <source>
        <dbReference type="NCBIfam" id="TIGR02869"/>
    </source>
</evidence>
<dbReference type="InterPro" id="IPR002477">
    <property type="entry name" value="Peptidoglycan-bd-like"/>
</dbReference>
<dbReference type="EMBL" id="CP071182">
    <property type="protein sequence ID" value="QSO45749.1"/>
    <property type="molecule type" value="Genomic_DNA"/>
</dbReference>
<protein>
    <recommendedName>
        <fullName evidence="2 8">Spore cortex-lytic enzyme</fullName>
    </recommendedName>
</protein>
<dbReference type="RefSeq" id="WP_206655118.1">
    <property type="nucleotide sequence ID" value="NZ_CP071182.1"/>
</dbReference>
<dbReference type="Pfam" id="PF07486">
    <property type="entry name" value="Hydrolase_2"/>
    <property type="match status" value="1"/>
</dbReference>
<comment type="similarity">
    <text evidence="1">Belongs to the SleB family.</text>
</comment>
<evidence type="ECO:0000256" key="5">
    <source>
        <dbReference type="ARBA" id="ARBA00022801"/>
    </source>
</evidence>
<feature type="domain" description="Cell wall hydrolase SleB" evidence="11">
    <location>
        <begin position="207"/>
        <end position="305"/>
    </location>
</feature>
<dbReference type="Proteomes" id="UP000663505">
    <property type="component" value="Chromosome"/>
</dbReference>
<organism evidence="12 13">
    <name type="scientific">Alicyclobacillus mengziensis</name>
    <dbReference type="NCBI Taxonomy" id="2931921"/>
    <lineage>
        <taxon>Bacteria</taxon>
        <taxon>Bacillati</taxon>
        <taxon>Bacillota</taxon>
        <taxon>Bacilli</taxon>
        <taxon>Bacillales</taxon>
        <taxon>Alicyclobacillaceae</taxon>
        <taxon>Alicyclobacillus</taxon>
    </lineage>
</organism>
<dbReference type="GO" id="GO:0009847">
    <property type="term" value="P:spore germination"/>
    <property type="evidence" value="ECO:0007669"/>
    <property type="project" value="UniProtKB-UniRule"/>
</dbReference>
<feature type="compositionally biased region" description="Polar residues" evidence="9">
    <location>
        <begin position="126"/>
        <end position="143"/>
    </location>
</feature>
<evidence type="ECO:0000256" key="9">
    <source>
        <dbReference type="SAM" id="MobiDB-lite"/>
    </source>
</evidence>
<dbReference type="Gene3D" id="1.10.101.10">
    <property type="entry name" value="PGBD-like superfamily/PGBD"/>
    <property type="match status" value="1"/>
</dbReference>
<feature type="domain" description="Peptidoglycan binding-like" evidence="10">
    <location>
        <begin position="59"/>
        <end position="114"/>
    </location>
</feature>
<gene>
    <name evidence="12" type="primary">sleB</name>
    <name evidence="12" type="ORF">JZ786_14455</name>
</gene>
<dbReference type="Gene3D" id="6.20.240.60">
    <property type="match status" value="1"/>
</dbReference>
<evidence type="ECO:0000256" key="6">
    <source>
        <dbReference type="ARBA" id="ARBA00022969"/>
    </source>
</evidence>
<feature type="region of interest" description="Disordered" evidence="9">
    <location>
        <begin position="124"/>
        <end position="182"/>
    </location>
</feature>
<dbReference type="Gene3D" id="1.10.10.2520">
    <property type="entry name" value="Cell wall hydrolase SleB, domain 1"/>
    <property type="match status" value="1"/>
</dbReference>
<dbReference type="KEGG" id="afx:JZ786_14455"/>
<evidence type="ECO:0000256" key="2">
    <source>
        <dbReference type="ARBA" id="ARBA00018364"/>
    </source>
</evidence>
<dbReference type="NCBIfam" id="TIGR02869">
    <property type="entry name" value="spore_SleB"/>
    <property type="match status" value="1"/>
</dbReference>
<dbReference type="InterPro" id="IPR036366">
    <property type="entry name" value="PGBDSf"/>
</dbReference>
<dbReference type="Pfam" id="PF01471">
    <property type="entry name" value="PG_binding_1"/>
    <property type="match status" value="1"/>
</dbReference>
<evidence type="ECO:0000256" key="4">
    <source>
        <dbReference type="ARBA" id="ARBA00022729"/>
    </source>
</evidence>
<evidence type="ECO:0000256" key="1">
    <source>
        <dbReference type="ARBA" id="ARBA00007010"/>
    </source>
</evidence>
<dbReference type="AlphaFoldDB" id="A0A9X7VW68"/>
<evidence type="ECO:0000256" key="3">
    <source>
        <dbReference type="ARBA" id="ARBA00022544"/>
    </source>
</evidence>
<keyword evidence="6" id="KW-0749">Sporulation</keyword>
<evidence type="ECO:0000259" key="11">
    <source>
        <dbReference type="Pfam" id="PF07486"/>
    </source>
</evidence>
<keyword evidence="13" id="KW-1185">Reference proteome</keyword>
<dbReference type="SUPFAM" id="SSF47090">
    <property type="entry name" value="PGBD-like"/>
    <property type="match status" value="1"/>
</dbReference>
<evidence type="ECO:0000259" key="10">
    <source>
        <dbReference type="Pfam" id="PF01471"/>
    </source>
</evidence>
<dbReference type="GO" id="GO:0071555">
    <property type="term" value="P:cell wall organization"/>
    <property type="evidence" value="ECO:0007669"/>
    <property type="project" value="UniProtKB-KW"/>
</dbReference>
<accession>A0A9X7VW68</accession>
<name>A0A9X7VW68_9BACL</name>
<proteinExistence type="inferred from homology"/>
<keyword evidence="3" id="KW-0309">Germination</keyword>
<evidence type="ECO:0000313" key="12">
    <source>
        <dbReference type="EMBL" id="QSO45749.1"/>
    </source>
</evidence>
<dbReference type="InterPro" id="IPR014224">
    <property type="entry name" value="Spore_cortex_SleB"/>
</dbReference>
<evidence type="ECO:0000256" key="7">
    <source>
        <dbReference type="ARBA" id="ARBA00023316"/>
    </source>
</evidence>
<sequence length="306" mass="32292">MGIKASQWRKAFVIASLSVFPVVAAGVAVRGPTSKWPAAFRTPVVSAFTMRNLILGSQGYDVYELQNRLGFLGYYKGKVDGKFGWQTYFSVRHFQSNFGLPVTGRVDLKTRQVLVKATQAWHYTGPTATGTTSPQTGSNNTARGTAGSTGSSSAAGTGSTNSPATASGGGAPSTNSPASASVAQTVPGITQSDINLMTHVVNGEARGEPFKGQVAVAAVILNRMKAPQFPHSIPAIIYSPGAFTCVSDGQMNLPPHPSALKAVEAAIHGWDPSHGALYYFNPATATSPWIWSQPEILQIGHHIFCR</sequence>
<dbReference type="InterPro" id="IPR011105">
    <property type="entry name" value="Cell_wall_hydrolase_SleB"/>
</dbReference>
<dbReference type="GO" id="GO:0016787">
    <property type="term" value="F:hydrolase activity"/>
    <property type="evidence" value="ECO:0007669"/>
    <property type="project" value="UniProtKB-KW"/>
</dbReference>
<feature type="compositionally biased region" description="Low complexity" evidence="9">
    <location>
        <begin position="144"/>
        <end position="181"/>
    </location>
</feature>
<dbReference type="InterPro" id="IPR036365">
    <property type="entry name" value="PGBD-like_sf"/>
</dbReference>
<reference evidence="12 13" key="1">
    <citation type="submission" date="2021-02" db="EMBL/GenBank/DDBJ databases">
        <title>Alicyclobacillus curvatus sp. nov. and Alicyclobacillus mengziensis sp. nov., two acidophilic bacteria isolated from acid mine drainage.</title>
        <authorList>
            <person name="Huang Y."/>
        </authorList>
    </citation>
    <scope>NUCLEOTIDE SEQUENCE [LARGE SCALE GENOMIC DNA]</scope>
    <source>
        <strain evidence="12 13">S30H14</strain>
    </source>
</reference>
<keyword evidence="5" id="KW-0378">Hydrolase</keyword>
<dbReference type="GO" id="GO:0030435">
    <property type="term" value="P:sporulation resulting in formation of a cellular spore"/>
    <property type="evidence" value="ECO:0007669"/>
    <property type="project" value="UniProtKB-KW"/>
</dbReference>
<keyword evidence="7" id="KW-0961">Cell wall biogenesis/degradation</keyword>